<sequence>MSSPRSINLRRARPFNDNLRLFGTHRITIVLHRAVNYHIRLDTEISDHITAVSNRLDKAKYGRNTVHARMSNYGDLRPDTLRNCRIRCRLRPFTIVSGRRNNLFLLYRFGIMFRGKTNQEIREERYNNQYGNDEELTSTTDAYYIERNPRDNTIRRRDLYRDPGSSLNAACGSKRASGSYINNAPIHSSSSQETNQYLQHCGTDVYLKSKPEIIHDATTDAPVTYKQRVSLRCLEPPPLPPPEPNIIIEERPKQPPPPPPLVIHEHEKPLCAPPPVIIRERPPPRPTPVPGKTITRWLPPVPVPPRSLVVDHFPAPEVPPDIIMERWTPYAPPPERRTIVKPAPPPIKYPHPTHTVVIHDKPPVCVVRKFEYLGVTQENPDAYACRYGSSLLDPETFLREARNAGVTENIACPEAATSTTRNEQYNICQSNEIANQGCCSYQETRPCSYEEIRRCSCQGTCRCSYQETRPCSCQGTCRCSYQETRPYSYQGTRPYSYHTKRPYSYQETCPKPHQQTRPCSCQGPCRCSYSYDVLKTFWKHA</sequence>
<organism evidence="2 3">
    <name type="scientific">Rotaria magnacalcarata</name>
    <dbReference type="NCBI Taxonomy" id="392030"/>
    <lineage>
        <taxon>Eukaryota</taxon>
        <taxon>Metazoa</taxon>
        <taxon>Spiralia</taxon>
        <taxon>Gnathifera</taxon>
        <taxon>Rotifera</taxon>
        <taxon>Eurotatoria</taxon>
        <taxon>Bdelloidea</taxon>
        <taxon>Philodinida</taxon>
        <taxon>Philodinidae</taxon>
        <taxon>Rotaria</taxon>
    </lineage>
</organism>
<proteinExistence type="predicted"/>
<comment type="caution">
    <text evidence="2">The sequence shown here is derived from an EMBL/GenBank/DDBJ whole genome shotgun (WGS) entry which is preliminary data.</text>
</comment>
<dbReference type="EMBL" id="CAJNRG010009223">
    <property type="protein sequence ID" value="CAF2111290.1"/>
    <property type="molecule type" value="Genomic_DNA"/>
</dbReference>
<protein>
    <submittedName>
        <fullName evidence="2">Uncharacterized protein</fullName>
    </submittedName>
</protein>
<accession>A0A816UP81</accession>
<gene>
    <name evidence="2" type="ORF">XDN619_LOCUS20774</name>
</gene>
<name>A0A816UP81_9BILA</name>
<evidence type="ECO:0000256" key="1">
    <source>
        <dbReference type="SAM" id="MobiDB-lite"/>
    </source>
</evidence>
<evidence type="ECO:0000313" key="3">
    <source>
        <dbReference type="Proteomes" id="UP000663887"/>
    </source>
</evidence>
<reference evidence="2" key="1">
    <citation type="submission" date="2021-02" db="EMBL/GenBank/DDBJ databases">
        <authorList>
            <person name="Nowell W R."/>
        </authorList>
    </citation>
    <scope>NUCLEOTIDE SEQUENCE</scope>
</reference>
<feature type="region of interest" description="Disordered" evidence="1">
    <location>
        <begin position="274"/>
        <end position="293"/>
    </location>
</feature>
<dbReference type="Proteomes" id="UP000663887">
    <property type="component" value="Unassembled WGS sequence"/>
</dbReference>
<dbReference type="AlphaFoldDB" id="A0A816UP81"/>
<evidence type="ECO:0000313" key="2">
    <source>
        <dbReference type="EMBL" id="CAF2111290.1"/>
    </source>
</evidence>